<name>A0AAU9S3V2_THLAR</name>
<dbReference type="SMART" id="SM01189">
    <property type="entry name" value="ELM2"/>
    <property type="match status" value="1"/>
</dbReference>
<dbReference type="PANTHER" id="PTHR46410:SF1">
    <property type="entry name" value="AT-RICH INTERACTIVE DOMAIN-CONTAINING PROTEIN 1"/>
    <property type="match status" value="1"/>
</dbReference>
<sequence>MAGWSMVADEDAVDSCKSSSKNIEANKSPEGVNYPDSRGLDFEKKIEELVSLFRRLLESFLVEFCSADSFRPLPPTTGDGRQVDLFSLFLNVSHRGGFDAVSENASWDEVAQESGLGCDNSASAKLIYVKYLDALARWLNRVVAGDTDGTSVELSGVSDDLMGRLKDFLSEVKRKYELRKGKAAMELGTELKWFVSKTKRRYDKYQIGKESVKEIQGSRTSDTRLEKLMLLDSGSKDGFSPGKRKRECPLETLKWLRDAAKDPCDISIGALPDRSKWGSYGSEEPWKQLLLFRASRTSNDSGCEKIWQKIQKLHPSLYEDSAGPSYNLRERRLSFDGSREKGKIFSENGSGLNSSDEEDGEYALIGSEFQAEVPEWTGITSESDPKWLGTRIWPLSKEQNNSNLLIERDPIGRGRQDTCGCQNPGSVECVRFHIAAKQEKLKLELGSAFYMWCFDTLGEGTLQYWTGLELKKVKSLMTYPPTLKRSFFDELKSILPSKSRGKIVSYFYNVTLLQFRANQNRITPEEVDSDTDELYNLATENEDSTAEANTCQKPVLLTPKKKRRR</sequence>
<dbReference type="SUPFAM" id="SSF46774">
    <property type="entry name" value="ARID-like"/>
    <property type="match status" value="1"/>
</dbReference>
<dbReference type="GO" id="GO:0003677">
    <property type="term" value="F:DNA binding"/>
    <property type="evidence" value="ECO:0007669"/>
    <property type="project" value="InterPro"/>
</dbReference>
<keyword evidence="5" id="KW-1185">Reference proteome</keyword>
<evidence type="ECO:0000259" key="3">
    <source>
        <dbReference type="PROSITE" id="PS51011"/>
    </source>
</evidence>
<evidence type="ECO:0000313" key="4">
    <source>
        <dbReference type="EMBL" id="CAH2057766.1"/>
    </source>
</evidence>
<dbReference type="SMART" id="SM00501">
    <property type="entry name" value="BRIGHT"/>
    <property type="match status" value="1"/>
</dbReference>
<dbReference type="InterPro" id="IPR036431">
    <property type="entry name" value="ARID_dom_sf"/>
</dbReference>
<evidence type="ECO:0000256" key="1">
    <source>
        <dbReference type="ARBA" id="ARBA00023242"/>
    </source>
</evidence>
<dbReference type="Proteomes" id="UP000836841">
    <property type="component" value="Chromosome 4"/>
</dbReference>
<evidence type="ECO:0000256" key="2">
    <source>
        <dbReference type="SAM" id="MobiDB-lite"/>
    </source>
</evidence>
<feature type="domain" description="ARID" evidence="3">
    <location>
        <begin position="47"/>
        <end position="140"/>
    </location>
</feature>
<proteinExistence type="predicted"/>
<gene>
    <name evidence="4" type="ORF">TAV2_LOCUS14655</name>
</gene>
<feature type="region of interest" description="Disordered" evidence="2">
    <location>
        <begin position="540"/>
        <end position="565"/>
    </location>
</feature>
<dbReference type="CDD" id="cd16100">
    <property type="entry name" value="ARID"/>
    <property type="match status" value="1"/>
</dbReference>
<dbReference type="PROSITE" id="PS51011">
    <property type="entry name" value="ARID"/>
    <property type="match status" value="1"/>
</dbReference>
<keyword evidence="1" id="KW-0539">Nucleus</keyword>
<dbReference type="AlphaFoldDB" id="A0AAU9S3V2"/>
<dbReference type="Pfam" id="PF01388">
    <property type="entry name" value="ARID"/>
    <property type="match status" value="1"/>
</dbReference>
<dbReference type="Gene3D" id="1.10.150.60">
    <property type="entry name" value="ARID DNA-binding domain"/>
    <property type="match status" value="1"/>
</dbReference>
<dbReference type="SMART" id="SM01014">
    <property type="entry name" value="ARID"/>
    <property type="match status" value="1"/>
</dbReference>
<reference evidence="4 5" key="1">
    <citation type="submission" date="2022-03" db="EMBL/GenBank/DDBJ databases">
        <authorList>
            <person name="Nunn A."/>
            <person name="Chopra R."/>
            <person name="Nunn A."/>
            <person name="Contreras Garrido A."/>
        </authorList>
    </citation>
    <scope>NUCLEOTIDE SEQUENCE [LARGE SCALE GENOMIC DNA]</scope>
</reference>
<dbReference type="EMBL" id="OU466860">
    <property type="protein sequence ID" value="CAH2057766.1"/>
    <property type="molecule type" value="Genomic_DNA"/>
</dbReference>
<dbReference type="PANTHER" id="PTHR46410">
    <property type="entry name" value="AT-RICH INTERACTIVE DOMAIN-CONTAINING PROTEIN 2"/>
    <property type="match status" value="1"/>
</dbReference>
<dbReference type="InterPro" id="IPR000949">
    <property type="entry name" value="ELM2_dom"/>
</dbReference>
<organism evidence="4 5">
    <name type="scientific">Thlaspi arvense</name>
    <name type="common">Field penny-cress</name>
    <dbReference type="NCBI Taxonomy" id="13288"/>
    <lineage>
        <taxon>Eukaryota</taxon>
        <taxon>Viridiplantae</taxon>
        <taxon>Streptophyta</taxon>
        <taxon>Embryophyta</taxon>
        <taxon>Tracheophyta</taxon>
        <taxon>Spermatophyta</taxon>
        <taxon>Magnoliopsida</taxon>
        <taxon>eudicotyledons</taxon>
        <taxon>Gunneridae</taxon>
        <taxon>Pentapetalae</taxon>
        <taxon>rosids</taxon>
        <taxon>malvids</taxon>
        <taxon>Brassicales</taxon>
        <taxon>Brassicaceae</taxon>
        <taxon>Thlaspideae</taxon>
        <taxon>Thlaspi</taxon>
    </lineage>
</organism>
<dbReference type="InterPro" id="IPR001606">
    <property type="entry name" value="ARID_dom"/>
</dbReference>
<evidence type="ECO:0000313" key="5">
    <source>
        <dbReference type="Proteomes" id="UP000836841"/>
    </source>
</evidence>
<accession>A0AAU9S3V2</accession>
<protein>
    <recommendedName>
        <fullName evidence="3">ARID domain-containing protein</fullName>
    </recommendedName>
</protein>